<keyword evidence="5" id="KW-0863">Zinc-finger</keyword>
<evidence type="ECO:0000256" key="6">
    <source>
        <dbReference type="ARBA" id="ARBA00022786"/>
    </source>
</evidence>
<dbReference type="CDD" id="cd20353">
    <property type="entry name" value="Rcat_RBR_RNF216"/>
    <property type="match status" value="1"/>
</dbReference>
<dbReference type="SUPFAM" id="SSF57850">
    <property type="entry name" value="RING/U-box"/>
    <property type="match status" value="1"/>
</dbReference>
<comment type="pathway">
    <text evidence="1">Protein modification; protein ubiquitination.</text>
</comment>
<dbReference type="GO" id="GO:0016740">
    <property type="term" value="F:transferase activity"/>
    <property type="evidence" value="ECO:0007669"/>
    <property type="project" value="UniProtKB-KW"/>
</dbReference>
<evidence type="ECO:0000256" key="7">
    <source>
        <dbReference type="ARBA" id="ARBA00022833"/>
    </source>
</evidence>
<dbReference type="PANTHER" id="PTHR22770">
    <property type="entry name" value="UBIQUITIN CONJUGATING ENZYME 7 INTERACTING PROTEIN-RELATED"/>
    <property type="match status" value="1"/>
</dbReference>
<keyword evidence="4" id="KW-0677">Repeat</keyword>
<name>A0A6A6RS96_9PLEO</name>
<dbReference type="AlphaFoldDB" id="A0A6A6RS96"/>
<evidence type="ECO:0000256" key="1">
    <source>
        <dbReference type="ARBA" id="ARBA00004906"/>
    </source>
</evidence>
<keyword evidence="6" id="KW-0833">Ubl conjugation pathway</keyword>
<evidence type="ECO:0000259" key="9">
    <source>
        <dbReference type="PROSITE" id="PS51873"/>
    </source>
</evidence>
<accession>A0A6A6RS96</accession>
<dbReference type="EMBL" id="MU006791">
    <property type="protein sequence ID" value="KAF2638077.1"/>
    <property type="molecule type" value="Genomic_DNA"/>
</dbReference>
<gene>
    <name evidence="10" type="ORF">P280DRAFT_529774</name>
</gene>
<sequence length="547" mass="61360">MSDIDVQPGRVAAPLVVKNEPISDIECVQLILNVLPDVSVDHLLSLISETARTPAACERIIARLLDGGTYPKEKEEAECRKRKRDSEDSGEFDGDVDSANDAGYFKDALALLKDEFLPVPVRHIEQVLLEHNTFFKAYGVLGEQLRTYQNIAHPFTKNRTLRTKQKAETMLIGCGSTIPKELAAVRRSEEKKADERRKAAELEQAEQENLWRAQRDGEMGECLCCYDDFPTNRMTSCDGDTIHFFCFTCAKKYVETEIGLGRTKPVCFADLSCNGTFARKQLQHFLGEKSFERLEHMKQQQDLAAAGLDFLSECPFCDYKAECPPVEVDKEFRCLNPKCRKVSCRLCENETHVPLSCEEFKKDNKLSVRHIVEEAMSAALIRSCNQCKHPFVKEAGCNKMTCTHCRNVQCYVCSKNVAAYDHFIDGQGGPRDDDSRCPLHDNVEARHEQEVTKAAEEARAKAQAENPDILEADLMIQVSDGVKRTEQSRQERAHAAHVQFPFQMAGGVVVRNGPPPAAVGIAPRHVLQPQEGPFLLPQLGGFEDLPQ</sequence>
<feature type="domain" description="RING-type" evidence="9">
    <location>
        <begin position="218"/>
        <end position="433"/>
    </location>
</feature>
<reference evidence="10" key="1">
    <citation type="journal article" date="2020" name="Stud. Mycol.">
        <title>101 Dothideomycetes genomes: a test case for predicting lifestyles and emergence of pathogens.</title>
        <authorList>
            <person name="Haridas S."/>
            <person name="Albert R."/>
            <person name="Binder M."/>
            <person name="Bloem J."/>
            <person name="Labutti K."/>
            <person name="Salamov A."/>
            <person name="Andreopoulos B."/>
            <person name="Baker S."/>
            <person name="Barry K."/>
            <person name="Bills G."/>
            <person name="Bluhm B."/>
            <person name="Cannon C."/>
            <person name="Castanera R."/>
            <person name="Culley D."/>
            <person name="Daum C."/>
            <person name="Ezra D."/>
            <person name="Gonzalez J."/>
            <person name="Henrissat B."/>
            <person name="Kuo A."/>
            <person name="Liang C."/>
            <person name="Lipzen A."/>
            <person name="Lutzoni F."/>
            <person name="Magnuson J."/>
            <person name="Mondo S."/>
            <person name="Nolan M."/>
            <person name="Ohm R."/>
            <person name="Pangilinan J."/>
            <person name="Park H.-J."/>
            <person name="Ramirez L."/>
            <person name="Alfaro M."/>
            <person name="Sun H."/>
            <person name="Tritt A."/>
            <person name="Yoshinaga Y."/>
            <person name="Zwiers L.-H."/>
            <person name="Turgeon B."/>
            <person name="Goodwin S."/>
            <person name="Spatafora J."/>
            <person name="Crous P."/>
            <person name="Grigoriev I."/>
        </authorList>
    </citation>
    <scope>NUCLEOTIDE SEQUENCE</scope>
    <source>
        <strain evidence="10">CBS 473.64</strain>
    </source>
</reference>
<dbReference type="InterPro" id="IPR047545">
    <property type="entry name" value="BRcat_RBR_RNF216"/>
</dbReference>
<evidence type="ECO:0000256" key="4">
    <source>
        <dbReference type="ARBA" id="ARBA00022737"/>
    </source>
</evidence>
<dbReference type="Proteomes" id="UP000799753">
    <property type="component" value="Unassembled WGS sequence"/>
</dbReference>
<proteinExistence type="predicted"/>
<evidence type="ECO:0000313" key="10">
    <source>
        <dbReference type="EMBL" id="KAF2638077.1"/>
    </source>
</evidence>
<dbReference type="InterPro" id="IPR047546">
    <property type="entry name" value="Rcat_RBR_RNF216"/>
</dbReference>
<keyword evidence="3" id="KW-0479">Metal-binding</keyword>
<keyword evidence="11" id="KW-1185">Reference proteome</keyword>
<evidence type="ECO:0000256" key="2">
    <source>
        <dbReference type="ARBA" id="ARBA00022679"/>
    </source>
</evidence>
<keyword evidence="2" id="KW-0808">Transferase</keyword>
<dbReference type="PROSITE" id="PS51873">
    <property type="entry name" value="TRIAD"/>
    <property type="match status" value="1"/>
</dbReference>
<protein>
    <recommendedName>
        <fullName evidence="9">RING-type domain-containing protein</fullName>
    </recommendedName>
</protein>
<dbReference type="OrthoDB" id="10009520at2759"/>
<feature type="region of interest" description="Disordered" evidence="8">
    <location>
        <begin position="76"/>
        <end position="95"/>
    </location>
</feature>
<dbReference type="InterPro" id="IPR051628">
    <property type="entry name" value="LUBAC_E3_Ligases"/>
</dbReference>
<dbReference type="InterPro" id="IPR044066">
    <property type="entry name" value="TRIAD_supradom"/>
</dbReference>
<evidence type="ECO:0000313" key="11">
    <source>
        <dbReference type="Proteomes" id="UP000799753"/>
    </source>
</evidence>
<dbReference type="Pfam" id="PF26200">
    <property type="entry name" value="Rcat_RNF216"/>
    <property type="match status" value="1"/>
</dbReference>
<dbReference type="PANTHER" id="PTHR22770:SF47">
    <property type="entry name" value="E3 UBIQUITIN-PROTEIN LIGASE RNF216"/>
    <property type="match status" value="1"/>
</dbReference>
<organism evidence="10 11">
    <name type="scientific">Massarina eburnea CBS 473.64</name>
    <dbReference type="NCBI Taxonomy" id="1395130"/>
    <lineage>
        <taxon>Eukaryota</taxon>
        <taxon>Fungi</taxon>
        <taxon>Dikarya</taxon>
        <taxon>Ascomycota</taxon>
        <taxon>Pezizomycotina</taxon>
        <taxon>Dothideomycetes</taxon>
        <taxon>Pleosporomycetidae</taxon>
        <taxon>Pleosporales</taxon>
        <taxon>Massarineae</taxon>
        <taxon>Massarinaceae</taxon>
        <taxon>Massarina</taxon>
    </lineage>
</organism>
<keyword evidence="7" id="KW-0862">Zinc</keyword>
<dbReference type="Gene3D" id="1.20.120.1750">
    <property type="match status" value="1"/>
</dbReference>
<dbReference type="InterPro" id="IPR013083">
    <property type="entry name" value="Znf_RING/FYVE/PHD"/>
</dbReference>
<evidence type="ECO:0000256" key="8">
    <source>
        <dbReference type="SAM" id="MobiDB-lite"/>
    </source>
</evidence>
<feature type="compositionally biased region" description="Basic and acidic residues" evidence="8">
    <location>
        <begin position="76"/>
        <end position="87"/>
    </location>
</feature>
<evidence type="ECO:0000256" key="5">
    <source>
        <dbReference type="ARBA" id="ARBA00022771"/>
    </source>
</evidence>
<dbReference type="Gene3D" id="3.30.40.10">
    <property type="entry name" value="Zinc/RING finger domain, C3HC4 (zinc finger)"/>
    <property type="match status" value="1"/>
</dbReference>
<evidence type="ECO:0000256" key="3">
    <source>
        <dbReference type="ARBA" id="ARBA00022723"/>
    </source>
</evidence>
<dbReference type="CDD" id="cd20339">
    <property type="entry name" value="BRcat_RBR_RNF216"/>
    <property type="match status" value="1"/>
</dbReference>
<dbReference type="GO" id="GO:0008270">
    <property type="term" value="F:zinc ion binding"/>
    <property type="evidence" value="ECO:0007669"/>
    <property type="project" value="UniProtKB-KW"/>
</dbReference>